<dbReference type="InterPro" id="IPR027452">
    <property type="entry name" value="FIH-1_dom_II"/>
</dbReference>
<reference evidence="1" key="1">
    <citation type="submission" date="2022-03" db="EMBL/GenBank/DDBJ databases">
        <authorList>
            <person name="Martin C."/>
        </authorList>
    </citation>
    <scope>NUCLEOTIDE SEQUENCE</scope>
</reference>
<dbReference type="PANTHER" id="PTHR12461:SF105">
    <property type="entry name" value="HYPOXIA-INDUCIBLE FACTOR 1-ALPHA INHIBITOR"/>
    <property type="match status" value="1"/>
</dbReference>
<dbReference type="GO" id="GO:0045746">
    <property type="term" value="P:negative regulation of Notch signaling pathway"/>
    <property type="evidence" value="ECO:0007669"/>
    <property type="project" value="TreeGrafter"/>
</dbReference>
<evidence type="ECO:0000313" key="1">
    <source>
        <dbReference type="EMBL" id="CAH1793965.1"/>
    </source>
</evidence>
<dbReference type="Gene3D" id="2.60.120.10">
    <property type="entry name" value="Jelly Rolls"/>
    <property type="match status" value="1"/>
</dbReference>
<dbReference type="EMBL" id="CAIIXF020000009">
    <property type="protein sequence ID" value="CAH1793965.1"/>
    <property type="molecule type" value="Genomic_DNA"/>
</dbReference>
<sequence>MATNGSEKCGWSASQLRKYSFQTKPISRMSHKDPEADRLIANGQPVLLTDTKLVSTALHWDLEYLVGNLGDGQFSVYESKDQKFMYFDEKKAKEMKSFEHPTRRIEMKFKDFVEKIKNHKPGDKKIYLQQTLNDDVGKRIVIDFLGFNWTWVTEQQKKNGWGQLTSNLLLIGQEGNVTPVHYDEQENFFAQVQGYKRILLFPPDHFEMLYPYPVHHPHDRQSQVDFDNPDLEKFPRFKEVEPIEAVVGPGEVLYIPMYWWHHVESLQNGGQTTSINFWYKSAPTGKIEYPLKPQQKVAMMRNIEKMITEALNNHEEVGPFMKAMVLGRYS</sequence>
<dbReference type="OrthoDB" id="47172at2759"/>
<dbReference type="AlphaFoldDB" id="A0A8J1UNI7"/>
<dbReference type="SMART" id="SM00558">
    <property type="entry name" value="JmjC"/>
    <property type="match status" value="1"/>
</dbReference>
<dbReference type="InterPro" id="IPR041667">
    <property type="entry name" value="Cupin_8"/>
</dbReference>
<protein>
    <submittedName>
        <fullName evidence="1">Uncharacterized protein</fullName>
    </submittedName>
</protein>
<dbReference type="PANTHER" id="PTHR12461">
    <property type="entry name" value="HYPOXIA-INDUCIBLE FACTOR 1 ALPHA INHIBITOR-RELATED"/>
    <property type="match status" value="1"/>
</dbReference>
<dbReference type="GO" id="GO:0005634">
    <property type="term" value="C:nucleus"/>
    <property type="evidence" value="ECO:0007669"/>
    <property type="project" value="TreeGrafter"/>
</dbReference>
<proteinExistence type="predicted"/>
<dbReference type="GO" id="GO:0071532">
    <property type="term" value="F:ankyrin repeat binding"/>
    <property type="evidence" value="ECO:0007669"/>
    <property type="project" value="TreeGrafter"/>
</dbReference>
<dbReference type="FunFam" id="2.60.120.10:FF:000042">
    <property type="entry name" value="Hypoxia-inducible factor 1-alpha inhibitor"/>
    <property type="match status" value="1"/>
</dbReference>
<dbReference type="Gene3D" id="1.10.287.1010">
    <property type="entry name" value="Clavaminate synthase-like"/>
    <property type="match status" value="1"/>
</dbReference>
<dbReference type="PROSITE" id="PS51184">
    <property type="entry name" value="JMJC"/>
    <property type="match status" value="1"/>
</dbReference>
<accession>A0A8J1UNI7</accession>
<name>A0A8J1UNI7_OWEFU</name>
<dbReference type="InterPro" id="IPR003347">
    <property type="entry name" value="JmjC_dom"/>
</dbReference>
<evidence type="ECO:0000313" key="2">
    <source>
        <dbReference type="Proteomes" id="UP000749559"/>
    </source>
</evidence>
<dbReference type="GO" id="GO:0005737">
    <property type="term" value="C:cytoplasm"/>
    <property type="evidence" value="ECO:0007669"/>
    <property type="project" value="TreeGrafter"/>
</dbReference>
<dbReference type="InterPro" id="IPR014710">
    <property type="entry name" value="RmlC-like_jellyroll"/>
</dbReference>
<comment type="caution">
    <text evidence="1">The sequence shown here is derived from an EMBL/GenBank/DDBJ whole genome shotgun (WGS) entry which is preliminary data.</text>
</comment>
<dbReference type="GO" id="GO:0036139">
    <property type="term" value="F:peptidyl-histidine dioxygenase activity"/>
    <property type="evidence" value="ECO:0007669"/>
    <property type="project" value="TreeGrafter"/>
</dbReference>
<keyword evidence="2" id="KW-1185">Reference proteome</keyword>
<dbReference type="SUPFAM" id="SSF51197">
    <property type="entry name" value="Clavaminate synthase-like"/>
    <property type="match status" value="1"/>
</dbReference>
<dbReference type="Proteomes" id="UP000749559">
    <property type="component" value="Unassembled WGS sequence"/>
</dbReference>
<organism evidence="1 2">
    <name type="scientific">Owenia fusiformis</name>
    <name type="common">Polychaete worm</name>
    <dbReference type="NCBI Taxonomy" id="6347"/>
    <lineage>
        <taxon>Eukaryota</taxon>
        <taxon>Metazoa</taxon>
        <taxon>Spiralia</taxon>
        <taxon>Lophotrochozoa</taxon>
        <taxon>Annelida</taxon>
        <taxon>Polychaeta</taxon>
        <taxon>Sedentaria</taxon>
        <taxon>Canalipalpata</taxon>
        <taxon>Sabellida</taxon>
        <taxon>Oweniida</taxon>
        <taxon>Oweniidae</taxon>
        <taxon>Owenia</taxon>
    </lineage>
</organism>
<gene>
    <name evidence="1" type="ORF">OFUS_LOCUS18741</name>
</gene>
<dbReference type="Pfam" id="PF13621">
    <property type="entry name" value="Cupin_8"/>
    <property type="match status" value="1"/>
</dbReference>
<dbReference type="GO" id="GO:0036140">
    <property type="term" value="F:[protein]-asparagine 3-dioxygenase activity"/>
    <property type="evidence" value="ECO:0007669"/>
    <property type="project" value="TreeGrafter"/>
</dbReference>